<evidence type="ECO:0000256" key="6">
    <source>
        <dbReference type="ARBA" id="ARBA00022840"/>
    </source>
</evidence>
<evidence type="ECO:0000256" key="7">
    <source>
        <dbReference type="ARBA" id="ARBA00048258"/>
    </source>
</evidence>
<comment type="subcellular location">
    <subcellularLocation>
        <location evidence="8">Cytoplasm</location>
    </subcellularLocation>
</comment>
<dbReference type="InterPro" id="IPR004821">
    <property type="entry name" value="Cyt_trans-like"/>
</dbReference>
<dbReference type="Proteomes" id="UP001597049">
    <property type="component" value="Unassembled WGS sequence"/>
</dbReference>
<dbReference type="PANTHER" id="PTHR21299:SF1">
    <property type="entry name" value="PANTOATE--BETA-ALANINE LIGASE"/>
    <property type="match status" value="1"/>
</dbReference>
<evidence type="ECO:0000256" key="5">
    <source>
        <dbReference type="ARBA" id="ARBA00022741"/>
    </source>
</evidence>
<evidence type="ECO:0000256" key="2">
    <source>
        <dbReference type="ARBA" id="ARBA00009256"/>
    </source>
</evidence>
<evidence type="ECO:0000256" key="4">
    <source>
        <dbReference type="ARBA" id="ARBA00022655"/>
    </source>
</evidence>
<dbReference type="Gene3D" id="3.30.1300.10">
    <property type="entry name" value="Pantoate-beta-alanine ligase, C-terminal domain"/>
    <property type="match status" value="1"/>
</dbReference>
<evidence type="ECO:0000313" key="9">
    <source>
        <dbReference type="EMBL" id="MFD0931531.1"/>
    </source>
</evidence>
<evidence type="ECO:0000256" key="8">
    <source>
        <dbReference type="HAMAP-Rule" id="MF_00158"/>
    </source>
</evidence>
<comment type="caution">
    <text evidence="8">Lacks conserved residue(s) required for the propagation of feature annotation.</text>
</comment>
<dbReference type="RefSeq" id="WP_379656865.1">
    <property type="nucleotide sequence ID" value="NZ_JBHTIV010000005.1"/>
</dbReference>
<dbReference type="Gene3D" id="3.40.50.620">
    <property type="entry name" value="HUPs"/>
    <property type="match status" value="1"/>
</dbReference>
<reference evidence="10" key="1">
    <citation type="journal article" date="2019" name="Int. J. Syst. Evol. Microbiol.">
        <title>The Global Catalogue of Microorganisms (GCM) 10K type strain sequencing project: providing services to taxonomists for standard genome sequencing and annotation.</title>
        <authorList>
            <consortium name="The Broad Institute Genomics Platform"/>
            <consortium name="The Broad Institute Genome Sequencing Center for Infectious Disease"/>
            <person name="Wu L."/>
            <person name="Ma J."/>
        </authorList>
    </citation>
    <scope>NUCLEOTIDE SEQUENCE [LARGE SCALE GENOMIC DNA]</scope>
    <source>
        <strain evidence="10">CCUG 56752</strain>
    </source>
</reference>
<dbReference type="NCBIfam" id="TIGR00018">
    <property type="entry name" value="panC"/>
    <property type="match status" value="1"/>
</dbReference>
<keyword evidence="6 8" id="KW-0067">ATP-binding</keyword>
<proteinExistence type="inferred from homology"/>
<feature type="binding site" evidence="8">
    <location>
        <position position="60"/>
    </location>
    <ligand>
        <name>(R)-pantoate</name>
        <dbReference type="ChEBI" id="CHEBI:15980"/>
    </ligand>
</feature>
<dbReference type="SUPFAM" id="SSF52374">
    <property type="entry name" value="Nucleotidylyl transferase"/>
    <property type="match status" value="1"/>
</dbReference>
<name>A0ABW3GLQ8_9FLAO</name>
<comment type="similarity">
    <text evidence="2 8">Belongs to the pantothenate synthetase family.</text>
</comment>
<dbReference type="NCBIfam" id="TIGR00125">
    <property type="entry name" value="cyt_tran_rel"/>
    <property type="match status" value="1"/>
</dbReference>
<comment type="miscellaneous">
    <text evidence="8">The reaction proceeds by a bi uni uni bi ping pong mechanism.</text>
</comment>
<keyword evidence="4 8" id="KW-0566">Pantothenate biosynthesis</keyword>
<comment type="catalytic activity">
    <reaction evidence="7 8">
        <text>(R)-pantoate + beta-alanine + ATP = (R)-pantothenate + AMP + diphosphate + H(+)</text>
        <dbReference type="Rhea" id="RHEA:10912"/>
        <dbReference type="ChEBI" id="CHEBI:15378"/>
        <dbReference type="ChEBI" id="CHEBI:15980"/>
        <dbReference type="ChEBI" id="CHEBI:29032"/>
        <dbReference type="ChEBI" id="CHEBI:30616"/>
        <dbReference type="ChEBI" id="CHEBI:33019"/>
        <dbReference type="ChEBI" id="CHEBI:57966"/>
        <dbReference type="ChEBI" id="CHEBI:456215"/>
        <dbReference type="EC" id="6.3.2.1"/>
    </reaction>
</comment>
<feature type="binding site" evidence="8">
    <location>
        <position position="60"/>
    </location>
    <ligand>
        <name>beta-alanine</name>
        <dbReference type="ChEBI" id="CHEBI:57966"/>
    </ligand>
</feature>
<evidence type="ECO:0000256" key="1">
    <source>
        <dbReference type="ARBA" id="ARBA00004990"/>
    </source>
</evidence>
<comment type="function">
    <text evidence="8">Catalyzes the condensation of pantoate with beta-alanine in an ATP-dependent reaction via a pantoyl-adenylate intermediate.</text>
</comment>
<keyword evidence="3 8" id="KW-0436">Ligase</keyword>
<feature type="binding site" evidence="8">
    <location>
        <position position="154"/>
    </location>
    <ligand>
        <name>(R)-pantoate</name>
        <dbReference type="ChEBI" id="CHEBI:15980"/>
    </ligand>
</feature>
<protein>
    <recommendedName>
        <fullName evidence="8">Pantothenate synthetase</fullName>
        <shortName evidence="8">PS</shortName>
        <ecNumber evidence="8">6.3.2.1</ecNumber>
    </recommendedName>
    <alternativeName>
        <fullName evidence="8">Pantoate--beta-alanine ligase</fullName>
    </alternativeName>
    <alternativeName>
        <fullName evidence="8">Pantoate-activating enzyme</fullName>
    </alternativeName>
</protein>
<evidence type="ECO:0000313" key="10">
    <source>
        <dbReference type="Proteomes" id="UP001597049"/>
    </source>
</evidence>
<dbReference type="EMBL" id="JBHTIV010000005">
    <property type="protein sequence ID" value="MFD0931531.1"/>
    <property type="molecule type" value="Genomic_DNA"/>
</dbReference>
<feature type="binding site" evidence="8">
    <location>
        <begin position="148"/>
        <end position="151"/>
    </location>
    <ligand>
        <name>ATP</name>
        <dbReference type="ChEBI" id="CHEBI:30616"/>
    </ligand>
</feature>
<dbReference type="GO" id="GO:0004592">
    <property type="term" value="F:pantoate-beta-alanine ligase activity"/>
    <property type="evidence" value="ECO:0007669"/>
    <property type="project" value="UniProtKB-EC"/>
</dbReference>
<sequence>MVINSKTSLQETLEIARKEGKIIGLVPTMGALHDGHLSLINFAYSHCDKVVVSVFVNPTQFNNASDLEKYPRDVTKDAEFLRTHNPETIIFTPEVSEIYSGKVESESFDFGSFVNYMEGEFRTGHFDGVGSVLKRLFEIVKPDKAFFGEKDYQQLLVVKKLVEITGQDVEIIGCPTSRNEFGLAQSSRNFRLTDSELKEAELIYKALSKVKKMFDTNSIKEIENDVEKMFEAHPSFELEYFSIVKEDDLIPTTNKEPKQKYRAFIAAFLGEVRLIDNMALNY</sequence>
<comment type="pathway">
    <text evidence="1 8">Cofactor biosynthesis; (R)-pantothenate biosynthesis; (R)-pantothenate from (R)-pantoate and beta-alanine: step 1/1.</text>
</comment>
<accession>A0ABW3GLQ8</accession>
<dbReference type="HAMAP" id="MF_00158">
    <property type="entry name" value="PanC"/>
    <property type="match status" value="1"/>
</dbReference>
<gene>
    <name evidence="8 9" type="primary">panC</name>
    <name evidence="9" type="ORF">ACFQ0R_02860</name>
</gene>
<dbReference type="Pfam" id="PF02569">
    <property type="entry name" value="Pantoate_ligase"/>
    <property type="match status" value="1"/>
</dbReference>
<feature type="binding site" evidence="8">
    <location>
        <begin position="29"/>
        <end position="36"/>
    </location>
    <ligand>
        <name>ATP</name>
        <dbReference type="ChEBI" id="CHEBI:30616"/>
    </ligand>
</feature>
<feature type="binding site" evidence="8">
    <location>
        <begin position="185"/>
        <end position="188"/>
    </location>
    <ligand>
        <name>ATP</name>
        <dbReference type="ChEBI" id="CHEBI:30616"/>
    </ligand>
</feature>
<comment type="caution">
    <text evidence="9">The sequence shown here is derived from an EMBL/GenBank/DDBJ whole genome shotgun (WGS) entry which is preliminary data.</text>
</comment>
<evidence type="ECO:0000256" key="3">
    <source>
        <dbReference type="ARBA" id="ARBA00022598"/>
    </source>
</evidence>
<dbReference type="EC" id="6.3.2.1" evidence="8"/>
<keyword evidence="8" id="KW-0963">Cytoplasm</keyword>
<dbReference type="InterPro" id="IPR003721">
    <property type="entry name" value="Pantoate_ligase"/>
</dbReference>
<keyword evidence="5 8" id="KW-0547">Nucleotide-binding</keyword>
<comment type="subunit">
    <text evidence="8">Homodimer.</text>
</comment>
<organism evidence="9 10">
    <name type="scientific">Psychroflexus salinarum</name>
    <dbReference type="NCBI Taxonomy" id="546024"/>
    <lineage>
        <taxon>Bacteria</taxon>
        <taxon>Pseudomonadati</taxon>
        <taxon>Bacteroidota</taxon>
        <taxon>Flavobacteriia</taxon>
        <taxon>Flavobacteriales</taxon>
        <taxon>Flavobacteriaceae</taxon>
        <taxon>Psychroflexus</taxon>
    </lineage>
</organism>
<dbReference type="InterPro" id="IPR042176">
    <property type="entry name" value="Pantoate_ligase_C"/>
</dbReference>
<feature type="active site" description="Proton donor" evidence="8">
    <location>
        <position position="36"/>
    </location>
</feature>
<dbReference type="InterPro" id="IPR014729">
    <property type="entry name" value="Rossmann-like_a/b/a_fold"/>
</dbReference>
<keyword evidence="10" id="KW-1185">Reference proteome</keyword>
<dbReference type="PANTHER" id="PTHR21299">
    <property type="entry name" value="CYTIDYLATE KINASE/PANTOATE-BETA-ALANINE LIGASE"/>
    <property type="match status" value="1"/>
</dbReference>